<dbReference type="RefSeq" id="WP_344171723.1">
    <property type="nucleotide sequence ID" value="NZ_BAAARY010000008.1"/>
</dbReference>
<name>A0ABN3NM64_9ACTN</name>
<accession>A0ABN3NM64</accession>
<reference evidence="2 3" key="1">
    <citation type="journal article" date="2019" name="Int. J. Syst. Evol. Microbiol.">
        <title>The Global Catalogue of Microorganisms (GCM) 10K type strain sequencing project: providing services to taxonomists for standard genome sequencing and annotation.</title>
        <authorList>
            <consortium name="The Broad Institute Genomics Platform"/>
            <consortium name="The Broad Institute Genome Sequencing Center for Infectious Disease"/>
            <person name="Wu L."/>
            <person name="Ma J."/>
        </authorList>
    </citation>
    <scope>NUCLEOTIDE SEQUENCE [LARGE SCALE GENOMIC DNA]</scope>
    <source>
        <strain evidence="2 3">JCM 3367</strain>
    </source>
</reference>
<keyword evidence="3" id="KW-1185">Reference proteome</keyword>
<evidence type="ECO:0000259" key="1">
    <source>
        <dbReference type="PROSITE" id="PS50035"/>
    </source>
</evidence>
<feature type="domain" description="PLD phosphodiesterase" evidence="1">
    <location>
        <begin position="187"/>
        <end position="214"/>
    </location>
</feature>
<dbReference type="PROSITE" id="PS50035">
    <property type="entry name" value="PLD"/>
    <property type="match status" value="1"/>
</dbReference>
<dbReference type="SUPFAM" id="SSF56024">
    <property type="entry name" value="Phospholipase D/nuclease"/>
    <property type="match status" value="1"/>
</dbReference>
<gene>
    <name evidence="2" type="ORF">GCM10010201_20880</name>
</gene>
<evidence type="ECO:0000313" key="3">
    <source>
        <dbReference type="Proteomes" id="UP001499978"/>
    </source>
</evidence>
<dbReference type="Proteomes" id="UP001499978">
    <property type="component" value="Unassembled WGS sequence"/>
</dbReference>
<protein>
    <recommendedName>
        <fullName evidence="1">PLD phosphodiesterase domain-containing protein</fullName>
    </recommendedName>
</protein>
<dbReference type="EMBL" id="BAAARY010000008">
    <property type="protein sequence ID" value="GAA2522594.1"/>
    <property type="molecule type" value="Genomic_DNA"/>
</dbReference>
<dbReference type="InterPro" id="IPR025202">
    <property type="entry name" value="PLD-like_dom"/>
</dbReference>
<sequence>MNPDLTAQLATLAHSLGPDAVADLAEAIHAASSRVGAPQLLTDPAGRAAAAAIEQAVTAGDLNADTAAAYAAGFAAGYRERTSHTRTEVVWTGPSTFDVPVRATAQVLVGVVNQARTELIVTTYSARPYPALRDALTAAVARGVDVWVVVETLSGAGSAIQGDQPAQAFADLPGVQLWSWDVAQRPDGAKMHAKTVIADEQTLLVTSANLTTSGLDRNIEAGILIHGGPTPRRAAEHLRALRRDGVLLRI</sequence>
<dbReference type="CDD" id="cd09132">
    <property type="entry name" value="PLDc_unchar4"/>
    <property type="match status" value="1"/>
</dbReference>
<dbReference type="InterPro" id="IPR001736">
    <property type="entry name" value="PLipase_D/transphosphatidylase"/>
</dbReference>
<dbReference type="PANTHER" id="PTHR21248">
    <property type="entry name" value="CARDIOLIPIN SYNTHASE"/>
    <property type="match status" value="1"/>
</dbReference>
<dbReference type="Pfam" id="PF13091">
    <property type="entry name" value="PLDc_2"/>
    <property type="match status" value="1"/>
</dbReference>
<dbReference type="InterPro" id="IPR047955">
    <property type="entry name" value="DrmC-like"/>
</dbReference>
<dbReference type="NCBIfam" id="NF038319">
    <property type="entry name" value="DISARM_DrmC_I"/>
    <property type="match status" value="1"/>
</dbReference>
<dbReference type="Gene3D" id="3.30.870.10">
    <property type="entry name" value="Endonuclease Chain A"/>
    <property type="match status" value="1"/>
</dbReference>
<evidence type="ECO:0000313" key="2">
    <source>
        <dbReference type="EMBL" id="GAA2522594.1"/>
    </source>
</evidence>
<organism evidence="2 3">
    <name type="scientific">Pilimelia columellifera subsp. columellifera</name>
    <dbReference type="NCBI Taxonomy" id="706583"/>
    <lineage>
        <taxon>Bacteria</taxon>
        <taxon>Bacillati</taxon>
        <taxon>Actinomycetota</taxon>
        <taxon>Actinomycetes</taxon>
        <taxon>Micromonosporales</taxon>
        <taxon>Micromonosporaceae</taxon>
        <taxon>Pilimelia</taxon>
    </lineage>
</organism>
<comment type="caution">
    <text evidence="2">The sequence shown here is derived from an EMBL/GenBank/DDBJ whole genome shotgun (WGS) entry which is preliminary data.</text>
</comment>
<proteinExistence type="predicted"/>
<dbReference type="PANTHER" id="PTHR21248:SF22">
    <property type="entry name" value="PHOSPHOLIPASE D"/>
    <property type="match status" value="1"/>
</dbReference>